<feature type="transmembrane region" description="Helical" evidence="9">
    <location>
        <begin position="283"/>
        <end position="313"/>
    </location>
</feature>
<feature type="transmembrane region" description="Helical" evidence="9">
    <location>
        <begin position="416"/>
        <end position="441"/>
    </location>
</feature>
<dbReference type="InterPro" id="IPR004638">
    <property type="entry name" value="EmrB-like"/>
</dbReference>
<evidence type="ECO:0000256" key="6">
    <source>
        <dbReference type="ARBA" id="ARBA00022989"/>
    </source>
</evidence>
<feature type="transmembrane region" description="Helical" evidence="9">
    <location>
        <begin position="30"/>
        <end position="47"/>
    </location>
</feature>
<dbReference type="PRINTS" id="PR01036">
    <property type="entry name" value="TCRTETB"/>
</dbReference>
<evidence type="ECO:0000256" key="7">
    <source>
        <dbReference type="ARBA" id="ARBA00023136"/>
    </source>
</evidence>
<dbReference type="PROSITE" id="PS50850">
    <property type="entry name" value="MFS"/>
    <property type="match status" value="1"/>
</dbReference>
<dbReference type="InterPro" id="IPR036259">
    <property type="entry name" value="MFS_trans_sf"/>
</dbReference>
<feature type="transmembrane region" description="Helical" evidence="9">
    <location>
        <begin position="98"/>
        <end position="118"/>
    </location>
</feature>
<feature type="domain" description="Major facilitator superfamily (MFS) profile" evidence="10">
    <location>
        <begin position="33"/>
        <end position="484"/>
    </location>
</feature>
<feature type="transmembrane region" description="Helical" evidence="9">
    <location>
        <begin position="250"/>
        <end position="271"/>
    </location>
</feature>
<feature type="transmembrane region" description="Helical" evidence="9">
    <location>
        <begin position="354"/>
        <end position="371"/>
    </location>
</feature>
<dbReference type="Proteomes" id="UP000326251">
    <property type="component" value="Unassembled WGS sequence"/>
</dbReference>
<evidence type="ECO:0000256" key="9">
    <source>
        <dbReference type="SAM" id="Phobius"/>
    </source>
</evidence>
<dbReference type="PANTHER" id="PTHR42718">
    <property type="entry name" value="MAJOR FACILITATOR SUPERFAMILY MULTIDRUG TRANSPORTER MFSC"/>
    <property type="match status" value="1"/>
</dbReference>
<dbReference type="SUPFAM" id="SSF103473">
    <property type="entry name" value="MFS general substrate transporter"/>
    <property type="match status" value="1"/>
</dbReference>
<evidence type="ECO:0000256" key="1">
    <source>
        <dbReference type="ARBA" id="ARBA00004651"/>
    </source>
</evidence>
<organism evidence="11 12">
    <name type="scientific">Bifidobacterium reuteri</name>
    <dbReference type="NCBI Taxonomy" id="983706"/>
    <lineage>
        <taxon>Bacteria</taxon>
        <taxon>Bacillati</taxon>
        <taxon>Actinomycetota</taxon>
        <taxon>Actinomycetes</taxon>
        <taxon>Bifidobacteriales</taxon>
        <taxon>Bifidobacteriaceae</taxon>
        <taxon>Bifidobacterium</taxon>
    </lineage>
</organism>
<keyword evidence="4" id="KW-1003">Cell membrane</keyword>
<feature type="transmembrane region" description="Helical" evidence="9">
    <location>
        <begin position="461"/>
        <end position="480"/>
    </location>
</feature>
<gene>
    <name evidence="11" type="ORF">EMO92_09710</name>
</gene>
<evidence type="ECO:0000256" key="8">
    <source>
        <dbReference type="SAM" id="MobiDB-lite"/>
    </source>
</evidence>
<evidence type="ECO:0000256" key="5">
    <source>
        <dbReference type="ARBA" id="ARBA00022692"/>
    </source>
</evidence>
<dbReference type="Gene3D" id="1.20.1250.20">
    <property type="entry name" value="MFS general substrate transporter like domains"/>
    <property type="match status" value="1"/>
</dbReference>
<reference evidence="11 12" key="1">
    <citation type="journal article" date="2019" name="Syst. Appl. Microbiol.">
        <title>Characterization of Bifidobacterium species in feaces of the Egyptian fruit bat: Description of B. vespertilionis sp. nov. and B. rousetti sp. nov.</title>
        <authorList>
            <person name="Modesto M."/>
            <person name="Satti M."/>
            <person name="Watanabe K."/>
            <person name="Puglisi E."/>
            <person name="Morelli L."/>
            <person name="Huang C.-H."/>
            <person name="Liou J.-S."/>
            <person name="Miyashita M."/>
            <person name="Tamura T."/>
            <person name="Saito S."/>
            <person name="Mori K."/>
            <person name="Huang L."/>
            <person name="Sciavilla P."/>
            <person name="Sandri C."/>
            <person name="Spiezio C."/>
            <person name="Vitali F."/>
            <person name="Cavalieri D."/>
            <person name="Perpetuini G."/>
            <person name="Tofalo R."/>
            <person name="Bonetti A."/>
            <person name="Arita M."/>
            <person name="Mattarelli P."/>
        </authorList>
    </citation>
    <scope>NUCLEOTIDE SEQUENCE [LARGE SCALE GENOMIC DNA]</scope>
    <source>
        <strain evidence="11 12">RST19</strain>
    </source>
</reference>
<sequence length="493" mass="51600">MNQHHTTQSSMATQPTQLTNGGKQPVAPKLVVAVVALAILTFLGILSETSLNIAYSTLMEEFGIGASVVQWLTTGYLLLLSVAIPSSPFMVRRFATRTLFVAAVTIFTAGTVIGALAVNFPMLLAARLVMALGTGISLPLITNIILEKAPLEQRGAMLGIVSLVTCAAPAIGPVFGGVVMEWLNWHWIFYTMLPFLVLSFFLGMASVPEIRHPGDAAHATISMPSLLLVALGLAGLIVAVSFFAEWNGDWRFWGTLAASVAVLAVFVVTQLKMAHPLIEVRVFGYAGFSLGMLILLMVSGGVLGLNFLLPILLQRGFGFGSLVAALILLPGAVVGAIAAPLIGGALKNHFPPKFILCGFVGVTLMDIALIAGHANVWVVAVAYALFMASSGFVLVPDQTHALNQLPARLNADGSAVLNTVQQLAGAIGTAVASALITEFAASAARSGASAADSYLQGFASSMWPIAGMAVVGAVMAALMFRFSVRRAPELTEV</sequence>
<evidence type="ECO:0000256" key="2">
    <source>
        <dbReference type="ARBA" id="ARBA00008537"/>
    </source>
</evidence>
<keyword evidence="3" id="KW-0813">Transport</keyword>
<comment type="subcellular location">
    <subcellularLocation>
        <location evidence="1">Cell membrane</location>
        <topology evidence="1">Multi-pass membrane protein</topology>
    </subcellularLocation>
</comment>
<protein>
    <submittedName>
        <fullName evidence="11">DHA2 family efflux MFS transporter permease subunit</fullName>
    </submittedName>
</protein>
<evidence type="ECO:0000313" key="11">
    <source>
        <dbReference type="EMBL" id="KAA8823706.1"/>
    </source>
</evidence>
<feature type="transmembrane region" description="Helical" evidence="9">
    <location>
        <begin position="124"/>
        <end position="146"/>
    </location>
</feature>
<evidence type="ECO:0000259" key="10">
    <source>
        <dbReference type="PROSITE" id="PS50850"/>
    </source>
</evidence>
<keyword evidence="7 9" id="KW-0472">Membrane</keyword>
<accession>A0A5J5E3E9</accession>
<comment type="caution">
    <text evidence="11">The sequence shown here is derived from an EMBL/GenBank/DDBJ whole genome shotgun (WGS) entry which is preliminary data.</text>
</comment>
<dbReference type="GO" id="GO:0022857">
    <property type="term" value="F:transmembrane transporter activity"/>
    <property type="evidence" value="ECO:0007669"/>
    <property type="project" value="InterPro"/>
</dbReference>
<feature type="transmembrane region" description="Helical" evidence="9">
    <location>
        <begin position="158"/>
        <end position="179"/>
    </location>
</feature>
<keyword evidence="6 9" id="KW-1133">Transmembrane helix</keyword>
<comment type="similarity">
    <text evidence="2">Belongs to the major facilitator superfamily. EmrB family.</text>
</comment>
<dbReference type="Pfam" id="PF07690">
    <property type="entry name" value="MFS_1"/>
    <property type="match status" value="1"/>
</dbReference>
<name>A0A5J5E3E9_9BIFI</name>
<feature type="transmembrane region" description="Helical" evidence="9">
    <location>
        <begin position="226"/>
        <end position="244"/>
    </location>
</feature>
<dbReference type="Gene3D" id="1.20.1720.10">
    <property type="entry name" value="Multidrug resistance protein D"/>
    <property type="match status" value="1"/>
</dbReference>
<feature type="transmembrane region" description="Helical" evidence="9">
    <location>
        <begin position="67"/>
        <end position="86"/>
    </location>
</feature>
<feature type="transmembrane region" description="Helical" evidence="9">
    <location>
        <begin position="185"/>
        <end position="205"/>
    </location>
</feature>
<dbReference type="InterPro" id="IPR020846">
    <property type="entry name" value="MFS_dom"/>
</dbReference>
<dbReference type="GO" id="GO:0005886">
    <property type="term" value="C:plasma membrane"/>
    <property type="evidence" value="ECO:0007669"/>
    <property type="project" value="UniProtKB-SubCell"/>
</dbReference>
<proteinExistence type="inferred from homology"/>
<dbReference type="EMBL" id="RZUG01000022">
    <property type="protein sequence ID" value="KAA8823706.1"/>
    <property type="molecule type" value="Genomic_DNA"/>
</dbReference>
<feature type="transmembrane region" description="Helical" evidence="9">
    <location>
        <begin position="319"/>
        <end position="342"/>
    </location>
</feature>
<dbReference type="PANTHER" id="PTHR42718:SF9">
    <property type="entry name" value="MAJOR FACILITATOR SUPERFAMILY MULTIDRUG TRANSPORTER MFSC"/>
    <property type="match status" value="1"/>
</dbReference>
<feature type="region of interest" description="Disordered" evidence="8">
    <location>
        <begin position="1"/>
        <end position="21"/>
    </location>
</feature>
<dbReference type="InterPro" id="IPR011701">
    <property type="entry name" value="MFS"/>
</dbReference>
<evidence type="ECO:0000313" key="12">
    <source>
        <dbReference type="Proteomes" id="UP000326251"/>
    </source>
</evidence>
<evidence type="ECO:0000256" key="4">
    <source>
        <dbReference type="ARBA" id="ARBA00022475"/>
    </source>
</evidence>
<evidence type="ECO:0000256" key="3">
    <source>
        <dbReference type="ARBA" id="ARBA00022448"/>
    </source>
</evidence>
<keyword evidence="5 9" id="KW-0812">Transmembrane</keyword>
<feature type="transmembrane region" description="Helical" evidence="9">
    <location>
        <begin position="377"/>
        <end position="395"/>
    </location>
</feature>
<dbReference type="NCBIfam" id="TIGR00711">
    <property type="entry name" value="efflux_EmrB"/>
    <property type="match status" value="1"/>
</dbReference>
<dbReference type="AlphaFoldDB" id="A0A5J5E3E9"/>